<dbReference type="VEuPathDB" id="TriTrypDB:BSAL_60395"/>
<proteinExistence type="predicted"/>
<evidence type="ECO:0000313" key="3">
    <source>
        <dbReference type="Proteomes" id="UP000051952"/>
    </source>
</evidence>
<organism evidence="2 3">
    <name type="scientific">Bodo saltans</name>
    <name type="common">Flagellated protozoan</name>
    <dbReference type="NCBI Taxonomy" id="75058"/>
    <lineage>
        <taxon>Eukaryota</taxon>
        <taxon>Discoba</taxon>
        <taxon>Euglenozoa</taxon>
        <taxon>Kinetoplastea</taxon>
        <taxon>Metakinetoplastina</taxon>
        <taxon>Eubodonida</taxon>
        <taxon>Bodonidae</taxon>
        <taxon>Bodo</taxon>
    </lineage>
</organism>
<gene>
    <name evidence="2" type="ORF">BSAL_60395</name>
</gene>
<keyword evidence="1" id="KW-1133">Transmembrane helix</keyword>
<dbReference type="Proteomes" id="UP000051952">
    <property type="component" value="Unassembled WGS sequence"/>
</dbReference>
<sequence>MHDDLPVCVGAARMMCALLGVMTTAVSFVLADAITTTVVPCYTAPTYSVTNNNTQFIVSNCDGRGQTAYFSTFVTINLGASSAGWSNLSVTVVNSVSASVRITTTTSQLSMADLSILVDNVTNPSSPNGNVAATTCQLLPSSYAWCMPILLISNVAFLVRPVISITNTAVLRNVTNVVALNSWTSIYLGRMHLENVTYSGSVMPCVSLDAASQSTMIRTNITMSNISVIASGSFPRANIVYPLVFNLNRATVSFSNILIDGLLVTDDPNRGSNASGPGIINAIVVAAYLSNETSVVVSNSAMNVVTLRSGILVYTNWLYEQQASFLRVANCCMSAKAGAYFHLIEFQSFLLGGGVGIYDTEVYVLANATSTSTTVLLYLPSISFSTADEAHLTIVNSQLHAPYSGQLISLERPLSNSTVVVYHSSASTTRTTPLDHGVLYFSMPVESTTFDVVNLTCRGGKTHIEFANVIDQVSILIANCSFLNPSRSVLRFSDSFVSQLVVILSNTSITLIPATAFFEVSDYSTLSSSTFTMNVTMDLRQTQHNTSTADHWDLMYMENSYIQDGSLLNVTVALVSNTPVAGRLLFMSNMMTSSNSVTLVNAYPSYDVTLALASSEHSPAFVNVSATSIDNSSVIVVLPQILQWHEGATPQVARFYDTTVTNGGQIHFSGTVGSNEDSVSTLRMNHTKMAPIILFKLCTFSNGASLRISSILLEEDVRAKPDVVSRSGKSLARFETSLIDRSTWTLENITVASQLSVNREDNMGYLVVVSNGTILTGETTVQFRFLNLTSCLILSTDRSTSWWRSTTSASSHSRITLSVAGLHVVSITSSFVFDLGGNVSAGSGIELLMSNSTLYGASVITLDSLAMLGTAASPAHVYITGQSCIFDGTTSDAFISMRSTFVHVVGAALVNVTLSLTTVTTRSATNIHCSLSSNCTAIVAKGSNNAQLSIVPTLSVTLDSASLIGPLTLLLQPAGGVTPLSRVDVYCSRWGRHPFSPLTMMSPHSGPTAMNSGLTFFGHYLHDPTSSCLLPLKNPSSTVSDDSQTSLITLTATIALSESIEAPQTTTDTITRSFVLTKSATIGVPPVPTTSIAEQFFASVGAVTIASGVSSAASSAVGTALVRTAFTAQLADCAGGSIDSIFSGDNGGNNFFDLQIGDEEAPGQGYRSSLVGLLVVLTATTLFGAVVVLVLLLCPCGRIQRRRTLRSATASGALPGWWLAGPCAAAVGPLLSSGISLASVSTWSTPAVDVAILLVAFATAIMSSSWSVLALLKPAYRGFFVCETVGPAPTHQLEKHAPSVVSWLLEGGYLWAVDPLLTKQPLAPIDVPLRDTAQQQYIRPAERMYPHAYGSLFTSMKPNHYWHFLLDMAANVAAGFLAAVPAMVAKSTDSDHVMMSNACNGALHATTVVQLIFAAYFVARRPVAVRWELIAGACMATLGAVNAVLSSVQATSLASGIINEWGNAVQSFQLAASGLAILCAVSECLLTLLVLKHRRTLLDDDADPNPVFASPITILSLSSPPSTPHHFSSIVHSESVSFQPQSHSTMSIINNVDNSPLTSVYFKPTTASTLSTIAPRHDRLGQQPLYHHGSLSLLSRRLALEALAVLVQQAAQAPRVKQQC</sequence>
<feature type="transmembrane region" description="Helical" evidence="1">
    <location>
        <begin position="1470"/>
        <end position="1491"/>
    </location>
</feature>
<feature type="transmembrane region" description="Helical" evidence="1">
    <location>
        <begin position="1170"/>
        <end position="1196"/>
    </location>
</feature>
<feature type="transmembrane region" description="Helical" evidence="1">
    <location>
        <begin position="1401"/>
        <end position="1418"/>
    </location>
</feature>
<evidence type="ECO:0000313" key="2">
    <source>
        <dbReference type="EMBL" id="CUF22998.1"/>
    </source>
</evidence>
<name>A0A0S4IQ90_BODSA</name>
<reference evidence="3" key="1">
    <citation type="submission" date="2015-09" db="EMBL/GenBank/DDBJ databases">
        <authorList>
            <consortium name="Pathogen Informatics"/>
        </authorList>
    </citation>
    <scope>NUCLEOTIDE SEQUENCE [LARGE SCALE GENOMIC DNA]</scope>
    <source>
        <strain evidence="3">Lake Konstanz</strain>
    </source>
</reference>
<keyword evidence="1" id="KW-0472">Membrane</keyword>
<evidence type="ECO:0000256" key="1">
    <source>
        <dbReference type="SAM" id="Phobius"/>
    </source>
</evidence>
<feature type="transmembrane region" description="Helical" evidence="1">
    <location>
        <begin position="1430"/>
        <end position="1450"/>
    </location>
</feature>
<protein>
    <submittedName>
        <fullName evidence="2">Membrane-associated protein, putative</fullName>
    </submittedName>
</protein>
<feature type="transmembrane region" description="Helical" evidence="1">
    <location>
        <begin position="1217"/>
        <end position="1238"/>
    </location>
</feature>
<feature type="transmembrane region" description="Helical" evidence="1">
    <location>
        <begin position="1250"/>
        <end position="1272"/>
    </location>
</feature>
<accession>A0A0S4IQ90</accession>
<dbReference type="EMBL" id="CYKH01000270">
    <property type="protein sequence ID" value="CUF22998.1"/>
    <property type="molecule type" value="Genomic_DNA"/>
</dbReference>
<feature type="transmembrane region" description="Helical" evidence="1">
    <location>
        <begin position="1361"/>
        <end position="1381"/>
    </location>
</feature>
<keyword evidence="1" id="KW-0812">Transmembrane</keyword>
<keyword evidence="3" id="KW-1185">Reference proteome</keyword>